<sequence length="510" mass="55317">MKISRILITTSLLMGGIGAKAQLNLGGHFYGEDAFRFSESKISGSARMQGLGGGYVSLGADATNNYTNPAGLGFYNRSELSITPVLNSVNVSSLYAGGTTNRSNTSPNIGQLGLIFSNSGIGTRKKRSAFAVTYSRQNSFLANTNYTGTNQRSSMADFFAERATIRGANSTTLDQEFNPNTGIASSSTAMYYQSYLIDPSANGNAPYYVMEEGLPVQQTGDIATTGSTSQWNLGYGINFDDKTYIGLGIGFVRLNYDNVTTHNERFPTGTVFNGFEYGEDLYVRGSGVNFSVGAIYKATENVSLGASLITPSWISVSELYNSHIFIDPKSGNSVVPQGAVRNIATEENVFSYSLTTPLKASGGATFFFPNKAGFITADAEYVGYRGMGIKDPQDGSWGPEQKRRVQSTFNDVVNVKVGAEYRVQNVRVRAGAKFMPDPYKQRIDNLNRSQMLFTGGIGYRSSKFFIDLAAVFNQFKSAYTPYELSNPQNYASANLTTKATNFVVSVGTFF</sequence>
<keyword evidence="2" id="KW-1185">Reference proteome</keyword>
<dbReference type="SUPFAM" id="SSF56935">
    <property type="entry name" value="Porins"/>
    <property type="match status" value="1"/>
</dbReference>
<dbReference type="EMBL" id="JBHULC010000021">
    <property type="protein sequence ID" value="MFD2522783.1"/>
    <property type="molecule type" value="Genomic_DNA"/>
</dbReference>
<protein>
    <recommendedName>
        <fullName evidence="3">Long-subunit fatty acid transport protein</fullName>
    </recommendedName>
</protein>
<name>A0ABW5JCI6_9BACT</name>
<dbReference type="Proteomes" id="UP001597510">
    <property type="component" value="Unassembled WGS sequence"/>
</dbReference>
<organism evidence="1 2">
    <name type="scientific">Emticicia soli</name>
    <dbReference type="NCBI Taxonomy" id="2027878"/>
    <lineage>
        <taxon>Bacteria</taxon>
        <taxon>Pseudomonadati</taxon>
        <taxon>Bacteroidota</taxon>
        <taxon>Cytophagia</taxon>
        <taxon>Cytophagales</taxon>
        <taxon>Leadbetterellaceae</taxon>
        <taxon>Emticicia</taxon>
    </lineage>
</organism>
<dbReference type="RefSeq" id="WP_340237893.1">
    <property type="nucleotide sequence ID" value="NZ_JBBEWC010000008.1"/>
</dbReference>
<evidence type="ECO:0000313" key="1">
    <source>
        <dbReference type="EMBL" id="MFD2522783.1"/>
    </source>
</evidence>
<dbReference type="Gene3D" id="2.40.160.60">
    <property type="entry name" value="Outer membrane protein transport protein (OMPP1/FadL/TodX)"/>
    <property type="match status" value="1"/>
</dbReference>
<evidence type="ECO:0000313" key="2">
    <source>
        <dbReference type="Proteomes" id="UP001597510"/>
    </source>
</evidence>
<gene>
    <name evidence="1" type="ORF">ACFSR2_17925</name>
</gene>
<reference evidence="2" key="1">
    <citation type="journal article" date="2019" name="Int. J. Syst. Evol. Microbiol.">
        <title>The Global Catalogue of Microorganisms (GCM) 10K type strain sequencing project: providing services to taxonomists for standard genome sequencing and annotation.</title>
        <authorList>
            <consortium name="The Broad Institute Genomics Platform"/>
            <consortium name="The Broad Institute Genome Sequencing Center for Infectious Disease"/>
            <person name="Wu L."/>
            <person name="Ma J."/>
        </authorList>
    </citation>
    <scope>NUCLEOTIDE SEQUENCE [LARGE SCALE GENOMIC DNA]</scope>
    <source>
        <strain evidence="2">KCTC 52344</strain>
    </source>
</reference>
<accession>A0ABW5JCI6</accession>
<evidence type="ECO:0008006" key="3">
    <source>
        <dbReference type="Google" id="ProtNLM"/>
    </source>
</evidence>
<comment type="caution">
    <text evidence="1">The sequence shown here is derived from an EMBL/GenBank/DDBJ whole genome shotgun (WGS) entry which is preliminary data.</text>
</comment>
<proteinExistence type="predicted"/>